<dbReference type="EMBL" id="CAOF01000192">
    <property type="protein sequence ID" value="CCO49933.1"/>
    <property type="molecule type" value="Genomic_DNA"/>
</dbReference>
<dbReference type="Pfam" id="PF07356">
    <property type="entry name" value="DUF1481"/>
    <property type="match status" value="1"/>
</dbReference>
<name>A0AAV2VZ08_9VIBR</name>
<evidence type="ECO:0000256" key="1">
    <source>
        <dbReference type="SAM" id="SignalP"/>
    </source>
</evidence>
<evidence type="ECO:0000313" key="2">
    <source>
        <dbReference type="EMBL" id="CCO49933.1"/>
    </source>
</evidence>
<dbReference type="PIRSF" id="PIRSF028160">
    <property type="entry name" value="UCP028160"/>
    <property type="match status" value="1"/>
</dbReference>
<evidence type="ECO:0008006" key="4">
    <source>
        <dbReference type="Google" id="ProtNLM"/>
    </source>
</evidence>
<evidence type="ECO:0000313" key="3">
    <source>
        <dbReference type="Proteomes" id="UP000018211"/>
    </source>
</evidence>
<comment type="caution">
    <text evidence="2">The sequence shown here is derived from an EMBL/GenBank/DDBJ whole genome shotgun (WGS) entry which is preliminary data.</text>
</comment>
<feature type="chain" id="PRO_5044022207" description="DUF1481 domain-containing protein" evidence="1">
    <location>
        <begin position="27"/>
        <end position="232"/>
    </location>
</feature>
<organism evidence="2 3">
    <name type="scientific">Vibrio nigripulchritudo SOn1</name>
    <dbReference type="NCBI Taxonomy" id="1238450"/>
    <lineage>
        <taxon>Bacteria</taxon>
        <taxon>Pseudomonadati</taxon>
        <taxon>Pseudomonadota</taxon>
        <taxon>Gammaproteobacteria</taxon>
        <taxon>Vibrionales</taxon>
        <taxon>Vibrionaceae</taxon>
        <taxon>Vibrio</taxon>
    </lineage>
</organism>
<accession>A0AAV2VZ08</accession>
<dbReference type="RefSeq" id="WP_022590802.1">
    <property type="nucleotide sequence ID" value="NZ_LK391965.1"/>
</dbReference>
<proteinExistence type="predicted"/>
<dbReference type="InterPro" id="IPR016872">
    <property type="entry name" value="UCP028160"/>
</dbReference>
<dbReference type="InterPro" id="IPR010858">
    <property type="entry name" value="DUF1481"/>
</dbReference>
<sequence length="232" mass="26520">MKRFLYAPLLLAALVGCSSSSNVPQANQYAYYSGGQSIGDSTSFYWFTKRLGSAYSAADYVSSGDYGYYHTDYAWQGDTLRELIRKGYRTNDELELVPYRVHLRFSASGEAVYQQYRVDGKVLPVPEKQIQRYQEEAAFVVETTESQEKDSLELIQGYWDGETFETCDDREYEKLAFNQTLPSFVVNRLSSVDSYVAFIGRKDLNTLSVNDLLMLAEDSQDCIKRPSFIEQN</sequence>
<feature type="signal peptide" evidence="1">
    <location>
        <begin position="1"/>
        <end position="26"/>
    </location>
</feature>
<dbReference type="AlphaFoldDB" id="A0AAV2VZ08"/>
<dbReference type="PROSITE" id="PS51257">
    <property type="entry name" value="PROKAR_LIPOPROTEIN"/>
    <property type="match status" value="1"/>
</dbReference>
<keyword evidence="1" id="KW-0732">Signal</keyword>
<dbReference type="Proteomes" id="UP000018211">
    <property type="component" value="Unassembled WGS sequence"/>
</dbReference>
<reference evidence="2 3" key="1">
    <citation type="journal article" date="2013" name="ISME J.">
        <title>Comparative genomics of pathogenic lineages of Vibrio nigripulchritudo identifies virulence-associated traits.</title>
        <authorList>
            <person name="Goudenege D."/>
            <person name="Labreuche Y."/>
            <person name="Krin E."/>
            <person name="Ansquer D."/>
            <person name="Mangenot S."/>
            <person name="Calteau A."/>
            <person name="Medigue C."/>
            <person name="Mazel D."/>
            <person name="Polz M.F."/>
            <person name="Le Roux F."/>
        </authorList>
    </citation>
    <scope>NUCLEOTIDE SEQUENCE [LARGE SCALE GENOMIC DNA]</scope>
    <source>
        <strain evidence="2 3">SOn1</strain>
    </source>
</reference>
<gene>
    <name evidence="2" type="ORF">VIBNISOn1_950021</name>
</gene>
<protein>
    <recommendedName>
        <fullName evidence="4">DUF1481 domain-containing protein</fullName>
    </recommendedName>
</protein>